<accession>A0ACB7WFD7</accession>
<proteinExistence type="predicted"/>
<reference evidence="2" key="1">
    <citation type="journal article" date="2022" name="Nat. Commun.">
        <title>Chromosome evolution and the genetic basis of agronomically important traits in greater yam.</title>
        <authorList>
            <person name="Bredeson J.V."/>
            <person name="Lyons J.B."/>
            <person name="Oniyinde I.O."/>
            <person name="Okereke N.R."/>
            <person name="Kolade O."/>
            <person name="Nnabue I."/>
            <person name="Nwadili C.O."/>
            <person name="Hribova E."/>
            <person name="Parker M."/>
            <person name="Nwogha J."/>
            <person name="Shu S."/>
            <person name="Carlson J."/>
            <person name="Kariba R."/>
            <person name="Muthemba S."/>
            <person name="Knop K."/>
            <person name="Barton G.J."/>
            <person name="Sherwood A.V."/>
            <person name="Lopez-Montes A."/>
            <person name="Asiedu R."/>
            <person name="Jamnadass R."/>
            <person name="Muchugi A."/>
            <person name="Goodstein D."/>
            <person name="Egesi C.N."/>
            <person name="Featherston J."/>
            <person name="Asfaw A."/>
            <person name="Simpson G.G."/>
            <person name="Dolezel J."/>
            <person name="Hendre P.S."/>
            <person name="Van Deynze A."/>
            <person name="Kumar P.L."/>
            <person name="Obidiegwu J.E."/>
            <person name="Bhattacharjee R."/>
            <person name="Rokhsar D.S."/>
        </authorList>
    </citation>
    <scope>NUCLEOTIDE SEQUENCE [LARGE SCALE GENOMIC DNA]</scope>
    <source>
        <strain evidence="2">cv. TDa95/00328</strain>
    </source>
</reference>
<dbReference type="EMBL" id="CM037014">
    <property type="protein sequence ID" value="KAH7686502.1"/>
    <property type="molecule type" value="Genomic_DNA"/>
</dbReference>
<organism evidence="1 2">
    <name type="scientific">Dioscorea alata</name>
    <name type="common">Purple yam</name>
    <dbReference type="NCBI Taxonomy" id="55571"/>
    <lineage>
        <taxon>Eukaryota</taxon>
        <taxon>Viridiplantae</taxon>
        <taxon>Streptophyta</taxon>
        <taxon>Embryophyta</taxon>
        <taxon>Tracheophyta</taxon>
        <taxon>Spermatophyta</taxon>
        <taxon>Magnoliopsida</taxon>
        <taxon>Liliopsida</taxon>
        <taxon>Dioscoreales</taxon>
        <taxon>Dioscoreaceae</taxon>
        <taxon>Dioscorea</taxon>
    </lineage>
</organism>
<sequence>MKTQISSLSDIEQVALQVLDSWKIKKTLSLFDEARKFAFCVTVKQALSSEPEHLVTAELLKNFVNFIQAVVSLPINSLEKRVHIAIEERMDFLDILLAHKDLSMEERHSLVVDILFGRYETTSSLISIIVRFLSDNPKALNALKDEQKSLRKVGGERLGCDDYKKCASLGASSMKGFT</sequence>
<protein>
    <submittedName>
        <fullName evidence="1">Cytochrome P450 protein</fullName>
    </submittedName>
</protein>
<gene>
    <name evidence="1" type="ORF">IHE45_04G109400</name>
</gene>
<evidence type="ECO:0000313" key="2">
    <source>
        <dbReference type="Proteomes" id="UP000827976"/>
    </source>
</evidence>
<comment type="caution">
    <text evidence="1">The sequence shown here is derived from an EMBL/GenBank/DDBJ whole genome shotgun (WGS) entry which is preliminary data.</text>
</comment>
<evidence type="ECO:0000313" key="1">
    <source>
        <dbReference type="EMBL" id="KAH7686502.1"/>
    </source>
</evidence>
<keyword evidence="2" id="KW-1185">Reference proteome</keyword>
<dbReference type="Proteomes" id="UP000827976">
    <property type="component" value="Chromosome 4"/>
</dbReference>
<name>A0ACB7WFD7_DIOAL</name>